<comment type="caution">
    <text evidence="2">The sequence shown here is derived from an EMBL/GenBank/DDBJ whole genome shotgun (WGS) entry which is preliminary data.</text>
</comment>
<keyword evidence="1" id="KW-0378">Hydrolase</keyword>
<accession>A0A7Z0VPM0</accession>
<evidence type="ECO:0000256" key="1">
    <source>
        <dbReference type="ARBA" id="ARBA00022801"/>
    </source>
</evidence>
<dbReference type="Pfam" id="PF04203">
    <property type="entry name" value="Sortase"/>
    <property type="match status" value="1"/>
</dbReference>
<evidence type="ECO:0000313" key="2">
    <source>
        <dbReference type="EMBL" id="ODJ89572.1"/>
    </source>
</evidence>
<dbReference type="OrthoDB" id="9790661at2"/>
<dbReference type="InterPro" id="IPR022445">
    <property type="entry name" value="Sortase_proteobact_type"/>
</dbReference>
<proteinExistence type="predicted"/>
<sequence>MKTLISNVLTITRLSQALFLLAFYLLAEGMWIEAKAWLAEGLIAAAWEETVSHEDSIPPWPWADTWPVARLEVPRLGVERYILAGVSGRTLAFGPGWAMQTARPGRAGASLIAGHRDTHFHFLKELRHGDRLVVDTPGSGKVIYRVVATAIVHQQEKWLMSDQGGQGLLLVTCYPFDDLLPGGESRYLVWAEAESRQTFGLESMLSHYIIRSLNEANPDFSPSRLSAPRLSG</sequence>
<dbReference type="AlphaFoldDB" id="A0A7Z0VPM0"/>
<dbReference type="CDD" id="cd05828">
    <property type="entry name" value="Sortase_D_1"/>
    <property type="match status" value="1"/>
</dbReference>
<gene>
    <name evidence="2" type="ORF">CODIS_01320</name>
</gene>
<reference evidence="2 3" key="1">
    <citation type="submission" date="2016-06" db="EMBL/GenBank/DDBJ databases">
        <title>Genome sequence of endosymbiont of Candidatus Endolucinida thiodiazotropha.</title>
        <authorList>
            <person name="Poehlein A."/>
            <person name="Koenig S."/>
            <person name="Heiden S.E."/>
            <person name="Thuermer A."/>
            <person name="Voget S."/>
            <person name="Daniel R."/>
            <person name="Markert S."/>
            <person name="Gros O."/>
            <person name="Schweder T."/>
        </authorList>
    </citation>
    <scope>NUCLEOTIDE SEQUENCE [LARGE SCALE GENOMIC DNA]</scope>
    <source>
        <strain evidence="2 3">COS</strain>
    </source>
</reference>
<name>A0A7Z0VPM0_9GAMM</name>
<dbReference type="NCBIfam" id="TIGR01076">
    <property type="entry name" value="sortase_fam"/>
    <property type="match status" value="1"/>
</dbReference>
<dbReference type="InterPro" id="IPR005754">
    <property type="entry name" value="Sortase"/>
</dbReference>
<dbReference type="RefSeq" id="WP_069120346.1">
    <property type="nucleotide sequence ID" value="NZ_MARB01000001.1"/>
</dbReference>
<dbReference type="NCBIfam" id="TIGR03784">
    <property type="entry name" value="marine_sortase"/>
    <property type="match status" value="1"/>
</dbReference>
<dbReference type="InterPro" id="IPR023365">
    <property type="entry name" value="Sortase_dom-sf"/>
</dbReference>
<dbReference type="GO" id="GO:0016787">
    <property type="term" value="F:hydrolase activity"/>
    <property type="evidence" value="ECO:0007669"/>
    <property type="project" value="UniProtKB-KW"/>
</dbReference>
<dbReference type="InterPro" id="IPR041999">
    <property type="entry name" value="Sortase_D_1"/>
</dbReference>
<dbReference type="Proteomes" id="UP000094769">
    <property type="component" value="Unassembled WGS sequence"/>
</dbReference>
<protein>
    <submittedName>
        <fullName evidence="2">Sortase family protein</fullName>
    </submittedName>
</protein>
<dbReference type="SUPFAM" id="SSF63817">
    <property type="entry name" value="Sortase"/>
    <property type="match status" value="1"/>
</dbReference>
<dbReference type="Gene3D" id="2.40.260.10">
    <property type="entry name" value="Sortase"/>
    <property type="match status" value="1"/>
</dbReference>
<dbReference type="EMBL" id="MARB01000001">
    <property type="protein sequence ID" value="ODJ89572.1"/>
    <property type="molecule type" value="Genomic_DNA"/>
</dbReference>
<evidence type="ECO:0000313" key="3">
    <source>
        <dbReference type="Proteomes" id="UP000094769"/>
    </source>
</evidence>
<organism evidence="2 3">
    <name type="scientific">Candidatus Thiodiazotropha endolucinida</name>
    <dbReference type="NCBI Taxonomy" id="1655433"/>
    <lineage>
        <taxon>Bacteria</taxon>
        <taxon>Pseudomonadati</taxon>
        <taxon>Pseudomonadota</taxon>
        <taxon>Gammaproteobacteria</taxon>
        <taxon>Chromatiales</taxon>
        <taxon>Sedimenticolaceae</taxon>
        <taxon>Candidatus Thiodiazotropha</taxon>
    </lineage>
</organism>
<keyword evidence="3" id="KW-1185">Reference proteome</keyword>